<evidence type="ECO:0000256" key="9">
    <source>
        <dbReference type="SAM" id="MobiDB-lite"/>
    </source>
</evidence>
<name>A0A9W9MI70_9EURO</name>
<dbReference type="NCBIfam" id="TIGR01856">
    <property type="entry name" value="hisJ_fam"/>
    <property type="match status" value="1"/>
</dbReference>
<feature type="domain" description="PHP" evidence="11">
    <location>
        <begin position="230"/>
        <end position="438"/>
    </location>
</feature>
<dbReference type="GO" id="GO:0006633">
    <property type="term" value="P:fatty acid biosynthetic process"/>
    <property type="evidence" value="ECO:0007669"/>
    <property type="project" value="InterPro"/>
</dbReference>
<dbReference type="AlphaFoldDB" id="A0A9W9MI70"/>
<evidence type="ECO:0000313" key="13">
    <source>
        <dbReference type="Proteomes" id="UP001150904"/>
    </source>
</evidence>
<dbReference type="GO" id="GO:0004401">
    <property type="term" value="F:histidinol-phosphatase activity"/>
    <property type="evidence" value="ECO:0007669"/>
    <property type="project" value="UniProtKB-EC"/>
</dbReference>
<keyword evidence="7" id="KW-0368">Histidine biosynthesis</keyword>
<dbReference type="Proteomes" id="UP001150904">
    <property type="component" value="Unassembled WGS sequence"/>
</dbReference>
<dbReference type="InterPro" id="IPR002582">
    <property type="entry name" value="ACPS"/>
</dbReference>
<proteinExistence type="inferred from homology"/>
<organism evidence="12 13">
    <name type="scientific">Penicillium cinerascens</name>
    <dbReference type="NCBI Taxonomy" id="70096"/>
    <lineage>
        <taxon>Eukaryota</taxon>
        <taxon>Fungi</taxon>
        <taxon>Dikarya</taxon>
        <taxon>Ascomycota</taxon>
        <taxon>Pezizomycotina</taxon>
        <taxon>Eurotiomycetes</taxon>
        <taxon>Eurotiomycetidae</taxon>
        <taxon>Eurotiales</taxon>
        <taxon>Aspergillaceae</taxon>
        <taxon>Penicillium</taxon>
    </lineage>
</organism>
<protein>
    <recommendedName>
        <fullName evidence="3">histidinol-phosphatase</fullName>
        <ecNumber evidence="3">3.1.3.15</ecNumber>
    </recommendedName>
</protein>
<dbReference type="GO" id="GO:0005737">
    <property type="term" value="C:cytoplasm"/>
    <property type="evidence" value="ECO:0007669"/>
    <property type="project" value="TreeGrafter"/>
</dbReference>
<keyword evidence="5" id="KW-0808">Transferase</keyword>
<dbReference type="InterPro" id="IPR016195">
    <property type="entry name" value="Pol/histidinol_Pase-like"/>
</dbReference>
<keyword evidence="6" id="KW-0378">Hydrolase</keyword>
<evidence type="ECO:0000313" key="12">
    <source>
        <dbReference type="EMBL" id="KAJ5201762.1"/>
    </source>
</evidence>
<dbReference type="InterPro" id="IPR004013">
    <property type="entry name" value="PHP_dom"/>
</dbReference>
<feature type="region of interest" description="Disordered" evidence="9">
    <location>
        <begin position="218"/>
        <end position="237"/>
    </location>
</feature>
<dbReference type="FunFam" id="3.20.20.140:FF:000059">
    <property type="entry name" value="Histidinol-phosphatase"/>
    <property type="match status" value="1"/>
</dbReference>
<comment type="similarity">
    <text evidence="2">Belongs to the PHP hydrolase family. HisK subfamily.</text>
</comment>
<sequence length="538" mass="62059">MKPLPFHFPLRIGTDIVHLPRISRLINRSDYLSRFTRRILDEQEQKDFQTRFKETLQLRGSSSTNAPITAEITRWLAGRFAAKEAARKAAPGGAASISWKDVVVRAQDGIGNREDASAIPQIVYWPNGNDGNPGQAAQLSISHDGEYAVATVLAFCPPMQGHPKMDRKAKKEKKYQWTEYEELEDGQEDKDREWEEYQTRVQGKRFDVRDSLRRRYKKRPERNHKMPFSHHSHSGQFCPGHAKDSLEDVIQTAISKKMQVFCLTEHMPRHKEDFYPEEAESGQTEEWHETNEAAYWKEAQRLQAKYASQIQIIIGFECDWIRPESKSLIDRSLSRFPFEFFIGSVHHMHTVPIDYDREMYERARELAGGSDERLFEDYFDAQLDMLQQLKPLVVGHFDLIRLKSDDMERSFKSWPGVWSRVLRNLDFIAGYGGILEINGAALRKGMSEPYPKAEICKEFVARGGRFCLSDDSHGVDQISLNFHKVLEFLDRAGISTLHYLQLVEPSAQSTAPDARFPRTQIAAISVEDVKQMAFWKAE</sequence>
<reference evidence="12" key="2">
    <citation type="journal article" date="2023" name="IMA Fungus">
        <title>Comparative genomic study of the Penicillium genus elucidates a diverse pangenome and 15 lateral gene transfer events.</title>
        <authorList>
            <person name="Petersen C."/>
            <person name="Sorensen T."/>
            <person name="Nielsen M.R."/>
            <person name="Sondergaard T.E."/>
            <person name="Sorensen J.L."/>
            <person name="Fitzpatrick D.A."/>
            <person name="Frisvad J.C."/>
            <person name="Nielsen K.L."/>
        </authorList>
    </citation>
    <scope>NUCLEOTIDE SEQUENCE</scope>
    <source>
        <strain evidence="12">IBT 15544</strain>
    </source>
</reference>
<dbReference type="Pfam" id="PF01648">
    <property type="entry name" value="ACPS"/>
    <property type="match status" value="1"/>
</dbReference>
<dbReference type="InterPro" id="IPR037143">
    <property type="entry name" value="4-PPantetheinyl_Trfase_dom_sf"/>
</dbReference>
<dbReference type="GO" id="GO:0000105">
    <property type="term" value="P:L-histidine biosynthetic process"/>
    <property type="evidence" value="ECO:0007669"/>
    <property type="project" value="UniProtKB-KW"/>
</dbReference>
<gene>
    <name evidence="12" type="ORF">N7498_006425</name>
</gene>
<accession>A0A9W9MI70</accession>
<evidence type="ECO:0000256" key="1">
    <source>
        <dbReference type="ARBA" id="ARBA00004970"/>
    </source>
</evidence>
<dbReference type="RefSeq" id="XP_058307678.1">
    <property type="nucleotide sequence ID" value="XM_058453487.1"/>
</dbReference>
<dbReference type="OrthoDB" id="5957391at2759"/>
<feature type="compositionally biased region" description="Basic residues" evidence="9">
    <location>
        <begin position="218"/>
        <end position="233"/>
    </location>
</feature>
<dbReference type="InterPro" id="IPR008278">
    <property type="entry name" value="4-PPantetheinyl_Trfase_dom"/>
</dbReference>
<evidence type="ECO:0000259" key="10">
    <source>
        <dbReference type="Pfam" id="PF01648"/>
    </source>
</evidence>
<dbReference type="PANTHER" id="PTHR21039:SF0">
    <property type="entry name" value="HISTIDINOL-PHOSPHATASE"/>
    <property type="match status" value="1"/>
</dbReference>
<dbReference type="GO" id="GO:0008897">
    <property type="term" value="F:holo-[acyl-carrier-protein] synthase activity"/>
    <property type="evidence" value="ECO:0007669"/>
    <property type="project" value="InterPro"/>
</dbReference>
<dbReference type="GeneID" id="83180788"/>
<dbReference type="InterPro" id="IPR010140">
    <property type="entry name" value="Histidinol_P_phosphatase_HisJ"/>
</dbReference>
<evidence type="ECO:0000256" key="8">
    <source>
        <dbReference type="ARBA" id="ARBA00049158"/>
    </source>
</evidence>
<evidence type="ECO:0000256" key="3">
    <source>
        <dbReference type="ARBA" id="ARBA00013085"/>
    </source>
</evidence>
<dbReference type="Gene3D" id="3.20.20.140">
    <property type="entry name" value="Metal-dependent hydrolases"/>
    <property type="match status" value="1"/>
</dbReference>
<keyword evidence="13" id="KW-1185">Reference proteome</keyword>
<dbReference type="SUPFAM" id="SSF89550">
    <property type="entry name" value="PHP domain-like"/>
    <property type="match status" value="1"/>
</dbReference>
<dbReference type="PANTHER" id="PTHR21039">
    <property type="entry name" value="HISTIDINOL PHOSPHATASE-RELATED"/>
    <property type="match status" value="1"/>
</dbReference>
<dbReference type="EMBL" id="JAPQKR010000013">
    <property type="protein sequence ID" value="KAJ5201762.1"/>
    <property type="molecule type" value="Genomic_DNA"/>
</dbReference>
<dbReference type="EC" id="3.1.3.15" evidence="3"/>
<reference evidence="12" key="1">
    <citation type="submission" date="2022-12" db="EMBL/GenBank/DDBJ databases">
        <authorList>
            <person name="Petersen C."/>
        </authorList>
    </citation>
    <scope>NUCLEOTIDE SEQUENCE</scope>
    <source>
        <strain evidence="12">IBT 15544</strain>
    </source>
</reference>
<keyword evidence="4" id="KW-0028">Amino-acid biosynthesis</keyword>
<dbReference type="Pfam" id="PF02811">
    <property type="entry name" value="PHP"/>
    <property type="match status" value="1"/>
</dbReference>
<evidence type="ECO:0000259" key="11">
    <source>
        <dbReference type="Pfam" id="PF02811"/>
    </source>
</evidence>
<dbReference type="CDD" id="cd12110">
    <property type="entry name" value="PHP_HisPPase_Hisj_like"/>
    <property type="match status" value="1"/>
</dbReference>
<feature type="domain" description="4'-phosphopantetheinyl transferase" evidence="10">
    <location>
        <begin position="11"/>
        <end position="110"/>
    </location>
</feature>
<dbReference type="GO" id="GO:0000287">
    <property type="term" value="F:magnesium ion binding"/>
    <property type="evidence" value="ECO:0007669"/>
    <property type="project" value="InterPro"/>
</dbReference>
<dbReference type="Gene3D" id="3.90.470.20">
    <property type="entry name" value="4'-phosphopantetheinyl transferase domain"/>
    <property type="match status" value="1"/>
</dbReference>
<evidence type="ECO:0000256" key="4">
    <source>
        <dbReference type="ARBA" id="ARBA00022605"/>
    </source>
</evidence>
<comment type="pathway">
    <text evidence="1">Amino-acid biosynthesis; L-histidine biosynthesis; L-histidine from 5-phospho-alpha-D-ribose 1-diphosphate: step 8/9.</text>
</comment>
<dbReference type="SUPFAM" id="SSF56214">
    <property type="entry name" value="4'-phosphopantetheinyl transferase"/>
    <property type="match status" value="1"/>
</dbReference>
<evidence type="ECO:0000256" key="7">
    <source>
        <dbReference type="ARBA" id="ARBA00023102"/>
    </source>
</evidence>
<evidence type="ECO:0000256" key="5">
    <source>
        <dbReference type="ARBA" id="ARBA00022679"/>
    </source>
</evidence>
<comment type="caution">
    <text evidence="12">The sequence shown here is derived from an EMBL/GenBank/DDBJ whole genome shotgun (WGS) entry which is preliminary data.</text>
</comment>
<comment type="catalytic activity">
    <reaction evidence="8">
        <text>L-histidinol phosphate + H2O = L-histidinol + phosphate</text>
        <dbReference type="Rhea" id="RHEA:14465"/>
        <dbReference type="ChEBI" id="CHEBI:15377"/>
        <dbReference type="ChEBI" id="CHEBI:43474"/>
        <dbReference type="ChEBI" id="CHEBI:57699"/>
        <dbReference type="ChEBI" id="CHEBI:57980"/>
        <dbReference type="EC" id="3.1.3.15"/>
    </reaction>
</comment>
<evidence type="ECO:0000256" key="6">
    <source>
        <dbReference type="ARBA" id="ARBA00022801"/>
    </source>
</evidence>
<dbReference type="HAMAP" id="MF_00101">
    <property type="entry name" value="AcpS"/>
    <property type="match status" value="1"/>
</dbReference>
<evidence type="ECO:0000256" key="2">
    <source>
        <dbReference type="ARBA" id="ARBA00009152"/>
    </source>
</evidence>